<accession>A0AAE3BEQ3</accession>
<name>A0AAE3BEQ3_9GAMM</name>
<comment type="caution">
    <text evidence="1">The sequence shown here is derived from an EMBL/GenBank/DDBJ whole genome shotgun (WGS) entry which is preliminary data.</text>
</comment>
<dbReference type="AlphaFoldDB" id="A0AAE3BEQ3"/>
<organism evidence="1 2">
    <name type="scientific">Pectobacterium brasiliense</name>
    <dbReference type="NCBI Taxonomy" id="180957"/>
    <lineage>
        <taxon>Bacteria</taxon>
        <taxon>Pseudomonadati</taxon>
        <taxon>Pseudomonadota</taxon>
        <taxon>Gammaproteobacteria</taxon>
        <taxon>Enterobacterales</taxon>
        <taxon>Pectobacteriaceae</taxon>
        <taxon>Pectobacterium</taxon>
    </lineage>
</organism>
<reference evidence="1" key="1">
    <citation type="submission" date="2020-07" db="EMBL/GenBank/DDBJ databases">
        <title>A pangenomic view of the genus Pectobacterium provides insights into genome organization, phylogeny, and virulence.</title>
        <authorList>
            <person name="Jonkheer E."/>
            <person name="Brankovics B."/>
            <person name="Houwers I."/>
            <person name="Van Der Wolf J."/>
            <person name="Bonants P."/>
            <person name="Vreeburg R."/>
            <person name="Bollema R."/>
            <person name="De Haan J."/>
            <person name="Berke L."/>
            <person name="De Ridder D."/>
            <person name="Smit S."/>
            <person name="Van Der Lee T.A.J."/>
        </authorList>
    </citation>
    <scope>NUCLEOTIDE SEQUENCE</scope>
    <source>
        <strain evidence="1">NAK:433</strain>
    </source>
</reference>
<dbReference type="EMBL" id="JACGEP010000021">
    <property type="protein sequence ID" value="MBN3051726.1"/>
    <property type="molecule type" value="Genomic_DNA"/>
</dbReference>
<evidence type="ECO:0000313" key="1">
    <source>
        <dbReference type="EMBL" id="MBN3051726.1"/>
    </source>
</evidence>
<keyword evidence="1" id="KW-0378">Hydrolase</keyword>
<gene>
    <name evidence="1" type="ORF">H4F45_09605</name>
</gene>
<keyword evidence="1" id="KW-0255">Endonuclease</keyword>
<evidence type="ECO:0000313" key="2">
    <source>
        <dbReference type="Proteomes" id="UP000768524"/>
    </source>
</evidence>
<dbReference type="GO" id="GO:0004519">
    <property type="term" value="F:endonuclease activity"/>
    <property type="evidence" value="ECO:0007669"/>
    <property type="project" value="UniProtKB-KW"/>
</dbReference>
<proteinExistence type="predicted"/>
<sequence>MSLIEKIYSQDTSNYLQGSVSQRIEALFLNNLGKVVTRDQIIRAATNPKNGVQPENWHQRLSELRTDKGYTILSWRDLKMLAPQEYLMPHDERRLTAAKRVLPTKQCWQAVLLRAAHKCEWIEDGQHCGLAADDIDPIGGGTVNLTPDHMTPHSIHPLTDRNDPSKWQALCGRHQVMKKNYWDSSNGKFNVLAILQSVSEKQKAEALRFLLEYFNYEIK</sequence>
<dbReference type="Proteomes" id="UP000768524">
    <property type="component" value="Unassembled WGS sequence"/>
</dbReference>
<keyword evidence="1" id="KW-0540">Nuclease</keyword>
<protein>
    <submittedName>
        <fullName evidence="1">Restriction endonuclease</fullName>
    </submittedName>
</protein>
<dbReference type="RefSeq" id="WP_130639933.1">
    <property type="nucleotide sequence ID" value="NZ_JACGEP010000021.1"/>
</dbReference>